<dbReference type="RefSeq" id="WP_157391488.1">
    <property type="nucleotide sequence ID" value="NZ_WRPP01000007.1"/>
</dbReference>
<protein>
    <submittedName>
        <fullName evidence="2">Uncharacterized protein</fullName>
    </submittedName>
</protein>
<comment type="caution">
    <text evidence="2">The sequence shown here is derived from an EMBL/GenBank/DDBJ whole genome shotgun (WGS) entry which is preliminary data.</text>
</comment>
<evidence type="ECO:0000313" key="2">
    <source>
        <dbReference type="EMBL" id="MVU81920.1"/>
    </source>
</evidence>
<sequence length="68" mass="6694">MGALNKLLGAVLGILGAVLGAVLGIVAGLVWLVGIILSATIILAPVGIPVVKLGKSLLTISGNLMHLS</sequence>
<keyword evidence="1" id="KW-1133">Transmembrane helix</keyword>
<dbReference type="AlphaFoldDB" id="A0A7K1V5I8"/>
<name>A0A7K1V5I8_9NOCA</name>
<dbReference type="EMBL" id="WRPP01000007">
    <property type="protein sequence ID" value="MVU81920.1"/>
    <property type="molecule type" value="Genomic_DNA"/>
</dbReference>
<feature type="transmembrane region" description="Helical" evidence="1">
    <location>
        <begin position="30"/>
        <end position="51"/>
    </location>
</feature>
<organism evidence="2 3">
    <name type="scientific">Nocardia terrae</name>
    <dbReference type="NCBI Taxonomy" id="2675851"/>
    <lineage>
        <taxon>Bacteria</taxon>
        <taxon>Bacillati</taxon>
        <taxon>Actinomycetota</taxon>
        <taxon>Actinomycetes</taxon>
        <taxon>Mycobacteriales</taxon>
        <taxon>Nocardiaceae</taxon>
        <taxon>Nocardia</taxon>
    </lineage>
</organism>
<keyword evidence="3" id="KW-1185">Reference proteome</keyword>
<proteinExistence type="predicted"/>
<reference evidence="2 3" key="1">
    <citation type="submission" date="2019-12" db="EMBL/GenBank/DDBJ databases">
        <title>Nocardia sp. nov. ET3-3 isolated from soil.</title>
        <authorList>
            <person name="Kanchanasin P."/>
            <person name="Tanasupawat S."/>
            <person name="Yuki M."/>
            <person name="Kudo T."/>
        </authorList>
    </citation>
    <scope>NUCLEOTIDE SEQUENCE [LARGE SCALE GENOMIC DNA]</scope>
    <source>
        <strain evidence="2 3">ET3-3</strain>
    </source>
</reference>
<evidence type="ECO:0000256" key="1">
    <source>
        <dbReference type="SAM" id="Phobius"/>
    </source>
</evidence>
<dbReference type="Proteomes" id="UP000466794">
    <property type="component" value="Unassembled WGS sequence"/>
</dbReference>
<evidence type="ECO:0000313" key="3">
    <source>
        <dbReference type="Proteomes" id="UP000466794"/>
    </source>
</evidence>
<keyword evidence="1" id="KW-0812">Transmembrane</keyword>
<accession>A0A7K1V5I8</accession>
<gene>
    <name evidence="2" type="ORF">GPX89_32365</name>
</gene>
<keyword evidence="1" id="KW-0472">Membrane</keyword>